<gene>
    <name evidence="1" type="ORF">KN1_25110</name>
</gene>
<keyword evidence="2" id="KW-1185">Reference proteome</keyword>
<protein>
    <submittedName>
        <fullName evidence="1">Uncharacterized protein</fullName>
    </submittedName>
</protein>
<dbReference type="GeneID" id="66164236"/>
<dbReference type="EMBL" id="AP024597">
    <property type="protein sequence ID" value="BCU71214.1"/>
    <property type="molecule type" value="Genomic_DNA"/>
</dbReference>
<evidence type="ECO:0000313" key="2">
    <source>
        <dbReference type="Proteomes" id="UP000825123"/>
    </source>
</evidence>
<dbReference type="KEGG" id="csty:KN1_25110"/>
<dbReference type="AlphaFoldDB" id="A0A8D5U9M1"/>
<dbReference type="Proteomes" id="UP000825123">
    <property type="component" value="Chromosome"/>
</dbReference>
<organism evidence="1 2">
    <name type="scientific">Stygiolobus caldivivus</name>
    <dbReference type="NCBI Taxonomy" id="2824673"/>
    <lineage>
        <taxon>Archaea</taxon>
        <taxon>Thermoproteota</taxon>
        <taxon>Thermoprotei</taxon>
        <taxon>Sulfolobales</taxon>
        <taxon>Sulfolobaceae</taxon>
        <taxon>Stygiolobus</taxon>
    </lineage>
</organism>
<accession>A0A8D5U9M1</accession>
<proteinExistence type="predicted"/>
<sequence>MGVNLSNQFRKILLDNKELVVIGNIFYADTELIIKNQENLKVLHNVNNISYVELNVENNDYKIVRGIVCKSRIHTYLCNIVAELKKEIAEDEQLKQVYLKMLEDVAKVIT</sequence>
<evidence type="ECO:0000313" key="1">
    <source>
        <dbReference type="EMBL" id="BCU71214.1"/>
    </source>
</evidence>
<reference evidence="1 2" key="1">
    <citation type="submission" date="2021-04" db="EMBL/GenBank/DDBJ databases">
        <title>Complete genome sequence of Stygiolobus sp. KN-1.</title>
        <authorList>
            <person name="Nakamura K."/>
            <person name="Sakai H."/>
            <person name="Kurosawa N."/>
        </authorList>
    </citation>
    <scope>NUCLEOTIDE SEQUENCE [LARGE SCALE GENOMIC DNA]</scope>
    <source>
        <strain evidence="1 2">KN-1</strain>
    </source>
</reference>
<name>A0A8D5U9M1_9CREN</name>
<dbReference type="RefSeq" id="WP_221287950.1">
    <property type="nucleotide sequence ID" value="NZ_AP024597.1"/>
</dbReference>